<gene>
    <name evidence="2" type="ORF">TNIN_219321</name>
</gene>
<accession>A0A8X6YHM0</accession>
<dbReference type="EMBL" id="BMAV01019254">
    <property type="protein sequence ID" value="GFY72162.1"/>
    <property type="molecule type" value="Genomic_DNA"/>
</dbReference>
<sequence length="83" mass="9020">MITISITKDSKEIPNGICPHRLLAGPHPYQTITRLIQETIAKKGEERARRPGPSVESREGKRGRGVCCVPHVPLAPVECGPGQ</sequence>
<reference evidence="2" key="1">
    <citation type="submission" date="2020-08" db="EMBL/GenBank/DDBJ databases">
        <title>Multicomponent nature underlies the extraordinary mechanical properties of spider dragline silk.</title>
        <authorList>
            <person name="Kono N."/>
            <person name="Nakamura H."/>
            <person name="Mori M."/>
            <person name="Yoshida Y."/>
            <person name="Ohtoshi R."/>
            <person name="Malay A.D."/>
            <person name="Moran D.A.P."/>
            <person name="Tomita M."/>
            <person name="Numata K."/>
            <person name="Arakawa K."/>
        </authorList>
    </citation>
    <scope>NUCLEOTIDE SEQUENCE</scope>
</reference>
<proteinExistence type="predicted"/>
<comment type="caution">
    <text evidence="2">The sequence shown here is derived from an EMBL/GenBank/DDBJ whole genome shotgun (WGS) entry which is preliminary data.</text>
</comment>
<evidence type="ECO:0000256" key="1">
    <source>
        <dbReference type="SAM" id="MobiDB-lite"/>
    </source>
</evidence>
<organism evidence="2 3">
    <name type="scientific">Trichonephila inaurata madagascariensis</name>
    <dbReference type="NCBI Taxonomy" id="2747483"/>
    <lineage>
        <taxon>Eukaryota</taxon>
        <taxon>Metazoa</taxon>
        <taxon>Ecdysozoa</taxon>
        <taxon>Arthropoda</taxon>
        <taxon>Chelicerata</taxon>
        <taxon>Arachnida</taxon>
        <taxon>Araneae</taxon>
        <taxon>Araneomorphae</taxon>
        <taxon>Entelegynae</taxon>
        <taxon>Araneoidea</taxon>
        <taxon>Nephilidae</taxon>
        <taxon>Trichonephila</taxon>
        <taxon>Trichonephila inaurata</taxon>
    </lineage>
</organism>
<evidence type="ECO:0000313" key="2">
    <source>
        <dbReference type="EMBL" id="GFY72162.1"/>
    </source>
</evidence>
<keyword evidence="3" id="KW-1185">Reference proteome</keyword>
<feature type="region of interest" description="Disordered" evidence="1">
    <location>
        <begin position="42"/>
        <end position="65"/>
    </location>
</feature>
<evidence type="ECO:0000313" key="3">
    <source>
        <dbReference type="Proteomes" id="UP000886998"/>
    </source>
</evidence>
<dbReference type="Proteomes" id="UP000886998">
    <property type="component" value="Unassembled WGS sequence"/>
</dbReference>
<protein>
    <submittedName>
        <fullName evidence="2">Uncharacterized protein</fullName>
    </submittedName>
</protein>
<name>A0A8X6YHM0_9ARAC</name>
<dbReference type="AlphaFoldDB" id="A0A8X6YHM0"/>